<dbReference type="AlphaFoldDB" id="A0A1H7Q2S2"/>
<keyword evidence="1" id="KW-0732">Signal</keyword>
<accession>A0A1H7Q2S2</accession>
<name>A0A1H7Q2S2_RUMAL</name>
<protein>
    <submittedName>
        <fullName evidence="2">Uncharacterized protein</fullName>
    </submittedName>
</protein>
<organism evidence="2 3">
    <name type="scientific">Ruminococcus albus</name>
    <dbReference type="NCBI Taxonomy" id="1264"/>
    <lineage>
        <taxon>Bacteria</taxon>
        <taxon>Bacillati</taxon>
        <taxon>Bacillota</taxon>
        <taxon>Clostridia</taxon>
        <taxon>Eubacteriales</taxon>
        <taxon>Oscillospiraceae</taxon>
        <taxon>Ruminococcus</taxon>
    </lineage>
</organism>
<reference evidence="2 3" key="1">
    <citation type="submission" date="2016-10" db="EMBL/GenBank/DDBJ databases">
        <authorList>
            <person name="de Groot N.N."/>
        </authorList>
    </citation>
    <scope>NUCLEOTIDE SEQUENCE [LARGE SCALE GENOMIC DNA]</scope>
    <source>
        <strain evidence="2 3">KH2T6</strain>
    </source>
</reference>
<sequence length="430" mass="48612">MKKILAVLLSMVMAGILSGCGSTGSTDKESSAQETTTTTITTAVQTTTTTIESDTSEVQIEDSKSDKEYLKQYITDYVNTLQEHYPEIGSTDEELVISDKGDLNATKVVTLNEKNYSINVSLCDGKLYEIRFGLASGEINGVNYSDWNTLYNSYFIDGDTSKGHIESVEQTEKQNRDYTEAVLKLASVVTPNIIDDQSIGKFTDEFFKDLANKKEGLIFSKLKYDDYMYELYANKVSEGYIDTYYSLVVCAPGVLKDSDDVIHIVLDDSGNANVQEVEYPDVDESTAFKYADLFSTEFENYISELRKKNEMPVSPESCEAIDLDGTIAVGRYTDKIRSVAKENNIHGFVYLVYYYDYTENDYVLGIYYTPKNQSDILGIGPNVFWSNFNDDVKTFEDACKKWDNYAKDNYFSSDMTLDNSKAILEKYKRD</sequence>
<feature type="chain" id="PRO_5039684852" evidence="1">
    <location>
        <begin position="20"/>
        <end position="430"/>
    </location>
</feature>
<dbReference type="RefSeq" id="WP_074836220.1">
    <property type="nucleotide sequence ID" value="NZ_FOAT01000028.1"/>
</dbReference>
<evidence type="ECO:0000313" key="2">
    <source>
        <dbReference type="EMBL" id="SEL42109.1"/>
    </source>
</evidence>
<dbReference type="EMBL" id="FOAT01000028">
    <property type="protein sequence ID" value="SEL42109.1"/>
    <property type="molecule type" value="Genomic_DNA"/>
</dbReference>
<dbReference type="PROSITE" id="PS51257">
    <property type="entry name" value="PROKAR_LIPOPROTEIN"/>
    <property type="match status" value="1"/>
</dbReference>
<evidence type="ECO:0000256" key="1">
    <source>
        <dbReference type="SAM" id="SignalP"/>
    </source>
</evidence>
<proteinExistence type="predicted"/>
<gene>
    <name evidence="2" type="ORF">SAMN05216469_12817</name>
</gene>
<evidence type="ECO:0000313" key="3">
    <source>
        <dbReference type="Proteomes" id="UP000186015"/>
    </source>
</evidence>
<dbReference type="Proteomes" id="UP000186015">
    <property type="component" value="Unassembled WGS sequence"/>
</dbReference>
<feature type="signal peptide" evidence="1">
    <location>
        <begin position="1"/>
        <end position="19"/>
    </location>
</feature>